<dbReference type="InterPro" id="IPR008906">
    <property type="entry name" value="HATC_C_dom"/>
</dbReference>
<accession>A0A699IBU4</accession>
<feature type="non-terminal residue" evidence="3">
    <location>
        <position position="1"/>
    </location>
</feature>
<dbReference type="Pfam" id="PF05699">
    <property type="entry name" value="Dimer_Tnp_hAT"/>
    <property type="match status" value="1"/>
</dbReference>
<feature type="domain" description="HAT C-terminal dimerisation" evidence="2">
    <location>
        <begin position="218"/>
        <end position="295"/>
    </location>
</feature>
<sequence>GQTINLNSAVCGHESNKDENNKKKNDNKKNAKKCKRKPGGGIGKETAKCWKYFDLKMEQPDGPDRLWINMAHYVNEAGEGCSSGILQNWKYDEKAIKNSLIELIVLAELPFKFVEHLSFINAFRSNHEIKNAWLRVRHLMENDCIPEENEGEKNTPIAFLIDSEKEDKIKDLVYEVETKMGVLFALYNEKYGTKLTHNSSDVKKTSSTQSCYTTRQHEPPLELDGEEDFDILLWWKLNSPRFPIVSKMAKDILSIQISIVAFESAFSTSGRVLDPYRNALSPQIIEALICTQSWVCTLQKSIYMDDLEDLLKDEDVIKEMQEALDKLKGGNGNGKGILLD</sequence>
<dbReference type="EMBL" id="BKCJ010272324">
    <property type="protein sequence ID" value="GEZ38323.1"/>
    <property type="molecule type" value="Genomic_DNA"/>
</dbReference>
<name>A0A699IBU4_TANCI</name>
<dbReference type="PANTHER" id="PTHR46481">
    <property type="entry name" value="ZINC FINGER BED DOMAIN-CONTAINING PROTEIN 4"/>
    <property type="match status" value="1"/>
</dbReference>
<dbReference type="GO" id="GO:0005634">
    <property type="term" value="C:nucleus"/>
    <property type="evidence" value="ECO:0007669"/>
    <property type="project" value="UniProtKB-SubCell"/>
</dbReference>
<dbReference type="GO" id="GO:0046983">
    <property type="term" value="F:protein dimerization activity"/>
    <property type="evidence" value="ECO:0007669"/>
    <property type="project" value="InterPro"/>
</dbReference>
<evidence type="ECO:0000256" key="1">
    <source>
        <dbReference type="SAM" id="MobiDB-lite"/>
    </source>
</evidence>
<gene>
    <name evidence="3" type="ORF">Tci_510296</name>
</gene>
<dbReference type="InterPro" id="IPR052035">
    <property type="entry name" value="ZnF_BED_domain_contain"/>
</dbReference>
<dbReference type="InterPro" id="IPR012337">
    <property type="entry name" value="RNaseH-like_sf"/>
</dbReference>
<protein>
    <recommendedName>
        <fullName evidence="2">HAT C-terminal dimerisation domain-containing protein</fullName>
    </recommendedName>
</protein>
<dbReference type="SUPFAM" id="SSF53098">
    <property type="entry name" value="Ribonuclease H-like"/>
    <property type="match status" value="1"/>
</dbReference>
<comment type="caution">
    <text evidence="3">The sequence shown here is derived from an EMBL/GenBank/DDBJ whole genome shotgun (WGS) entry which is preliminary data.</text>
</comment>
<feature type="compositionally biased region" description="Basic and acidic residues" evidence="1">
    <location>
        <begin position="14"/>
        <end position="29"/>
    </location>
</feature>
<reference evidence="3" key="1">
    <citation type="journal article" date="2019" name="Sci. Rep.">
        <title>Draft genome of Tanacetum cinerariifolium, the natural source of mosquito coil.</title>
        <authorList>
            <person name="Yamashiro T."/>
            <person name="Shiraishi A."/>
            <person name="Satake H."/>
            <person name="Nakayama K."/>
        </authorList>
    </citation>
    <scope>NUCLEOTIDE SEQUENCE</scope>
</reference>
<dbReference type="PANTHER" id="PTHR46481:SF7">
    <property type="entry name" value="ZINC FINGER BED DOMAIN-CONTAINING PROTEIN RICESLEEPER 2-LIKE"/>
    <property type="match status" value="1"/>
</dbReference>
<dbReference type="GO" id="GO:0008270">
    <property type="term" value="F:zinc ion binding"/>
    <property type="evidence" value="ECO:0007669"/>
    <property type="project" value="UniProtKB-KW"/>
</dbReference>
<proteinExistence type="predicted"/>
<feature type="region of interest" description="Disordered" evidence="1">
    <location>
        <begin position="1"/>
        <end position="39"/>
    </location>
</feature>
<evidence type="ECO:0000313" key="3">
    <source>
        <dbReference type="EMBL" id="GEZ38323.1"/>
    </source>
</evidence>
<organism evidence="3">
    <name type="scientific">Tanacetum cinerariifolium</name>
    <name type="common">Dalmatian daisy</name>
    <name type="synonym">Chrysanthemum cinerariifolium</name>
    <dbReference type="NCBI Taxonomy" id="118510"/>
    <lineage>
        <taxon>Eukaryota</taxon>
        <taxon>Viridiplantae</taxon>
        <taxon>Streptophyta</taxon>
        <taxon>Embryophyta</taxon>
        <taxon>Tracheophyta</taxon>
        <taxon>Spermatophyta</taxon>
        <taxon>Magnoliopsida</taxon>
        <taxon>eudicotyledons</taxon>
        <taxon>Gunneridae</taxon>
        <taxon>Pentapetalae</taxon>
        <taxon>asterids</taxon>
        <taxon>campanulids</taxon>
        <taxon>Asterales</taxon>
        <taxon>Asteraceae</taxon>
        <taxon>Asteroideae</taxon>
        <taxon>Anthemideae</taxon>
        <taxon>Anthemidinae</taxon>
        <taxon>Tanacetum</taxon>
    </lineage>
</organism>
<dbReference type="AlphaFoldDB" id="A0A699IBU4"/>
<evidence type="ECO:0000259" key="2">
    <source>
        <dbReference type="Pfam" id="PF05699"/>
    </source>
</evidence>